<comment type="catalytic activity">
    <reaction evidence="8 9">
        <text>5-phospho-alpha-D-ribose 1-diphosphate + nicotinate + ATP + H2O = nicotinate beta-D-ribonucleotide + ADP + phosphate + diphosphate</text>
        <dbReference type="Rhea" id="RHEA:36163"/>
        <dbReference type="ChEBI" id="CHEBI:15377"/>
        <dbReference type="ChEBI" id="CHEBI:30616"/>
        <dbReference type="ChEBI" id="CHEBI:32544"/>
        <dbReference type="ChEBI" id="CHEBI:33019"/>
        <dbReference type="ChEBI" id="CHEBI:43474"/>
        <dbReference type="ChEBI" id="CHEBI:57502"/>
        <dbReference type="ChEBI" id="CHEBI:58017"/>
        <dbReference type="ChEBI" id="CHEBI:456216"/>
        <dbReference type="EC" id="6.3.4.21"/>
    </reaction>
</comment>
<evidence type="ECO:0000256" key="2">
    <source>
        <dbReference type="ARBA" id="ARBA00010897"/>
    </source>
</evidence>
<evidence type="ECO:0000256" key="3">
    <source>
        <dbReference type="ARBA" id="ARBA00013236"/>
    </source>
</evidence>
<dbReference type="GO" id="GO:0005829">
    <property type="term" value="C:cytosol"/>
    <property type="evidence" value="ECO:0007669"/>
    <property type="project" value="TreeGrafter"/>
</dbReference>
<dbReference type="PANTHER" id="PTHR11098">
    <property type="entry name" value="NICOTINATE PHOSPHORIBOSYLTRANSFERASE"/>
    <property type="match status" value="1"/>
</dbReference>
<evidence type="ECO:0000259" key="10">
    <source>
        <dbReference type="Pfam" id="PF04095"/>
    </source>
</evidence>
<protein>
    <recommendedName>
        <fullName evidence="3 9">Nicotinate phosphoribosyltransferase</fullName>
        <ecNumber evidence="3 9">6.3.4.21</ecNumber>
    </recommendedName>
</protein>
<dbReference type="InterPro" id="IPR013785">
    <property type="entry name" value="Aldolase_TIM"/>
</dbReference>
<dbReference type="CDD" id="cd01570">
    <property type="entry name" value="NAPRTase_A"/>
    <property type="match status" value="1"/>
</dbReference>
<sequence length="518" mass="58358">MLKKFNQKITEGFLYTDQYQLAMAQLFFKNGYHEVDAQFDHFFRKYPDYGSHKAGYCINAGLEWFIDWMSNTHITKKDISFLKKHKNSKGKNLFHDDFLKWLERNGSFESVTLKAIPEGRVVHPYEPITVVSGPLAITQILETPLLNQLNYQILIATKASRLKVISRGNKILEFGTRRAQDRGANAGVRAALIGGADFTSNVGISYNLGLPPKGTHAHSMIQFFLSLGYNELDAFNAFADLYPDDCILLVDTIDSLNSGIPNAIKVFEKLKRKGHKPLGIRLDSGDLAFLSIKAAKMLNQAGFDDVSIVLSNELDELNIWQIITQISIEAPKEGLDADSIVNRLVFGVGTNLITSSGNPSLGGVYKLVSVKNDNAWKSTLKISENLEKSTLPGEKNIFRLYDKFDKATADLICSANENINNKSVFLLHHPVEKNVVRKISPKELSSVESLLNDILIDGKLVYEFPSLEIIRSVRDYDLEKLHDGVKRIINPHYYHVSVSEKLILLRQQLTEKIKKQKN</sequence>
<dbReference type="InterPro" id="IPR006405">
    <property type="entry name" value="Nic_PRibTrfase_pncB"/>
</dbReference>
<dbReference type="GO" id="GO:0016757">
    <property type="term" value="F:glycosyltransferase activity"/>
    <property type="evidence" value="ECO:0007669"/>
    <property type="project" value="UniProtKB-KW"/>
</dbReference>
<dbReference type="NCBIfam" id="NF009131">
    <property type="entry name" value="PRK12484.1"/>
    <property type="match status" value="1"/>
</dbReference>
<comment type="pathway">
    <text evidence="1 9">Cofactor biosynthesis; NAD(+) biosynthesis; nicotinate D-ribonucleotide from nicotinate: step 1/1.</text>
</comment>
<dbReference type="Pfam" id="PF04095">
    <property type="entry name" value="NAPRTase"/>
    <property type="match status" value="1"/>
</dbReference>
<dbReference type="NCBIfam" id="NF006695">
    <property type="entry name" value="PRK09243.1-2"/>
    <property type="match status" value="1"/>
</dbReference>
<comment type="caution">
    <text evidence="13">The sequence shown here is derived from an EMBL/GenBank/DDBJ whole genome shotgun (WGS) entry which is preliminary data.</text>
</comment>
<keyword evidence="6 9" id="KW-0662">Pyridine nucleotide biosynthesis</keyword>
<feature type="domain" description="Nicotinate phosphoribosyltransferase N-terminal" evidence="11">
    <location>
        <begin position="14"/>
        <end position="150"/>
    </location>
</feature>
<evidence type="ECO:0000256" key="7">
    <source>
        <dbReference type="ARBA" id="ARBA00022679"/>
    </source>
</evidence>
<dbReference type="GO" id="GO:0004516">
    <property type="term" value="F:nicotinate phosphoribosyltransferase activity"/>
    <property type="evidence" value="ECO:0007669"/>
    <property type="project" value="UniProtKB-UniRule"/>
</dbReference>
<name>A0AAE3NZI1_9BACT</name>
<keyword evidence="5 9" id="KW-0436">Ligase</keyword>
<dbReference type="NCBIfam" id="TIGR01513">
    <property type="entry name" value="NAPRTase_put"/>
    <property type="match status" value="1"/>
</dbReference>
<evidence type="ECO:0000259" key="12">
    <source>
        <dbReference type="Pfam" id="PF17956"/>
    </source>
</evidence>
<dbReference type="InterPro" id="IPR040727">
    <property type="entry name" value="NAPRTase_N"/>
</dbReference>
<gene>
    <name evidence="13" type="ORF">P0M35_04830</name>
</gene>
<dbReference type="Proteomes" id="UP001221302">
    <property type="component" value="Unassembled WGS sequence"/>
</dbReference>
<dbReference type="Pfam" id="PF17956">
    <property type="entry name" value="NAPRTase_C"/>
    <property type="match status" value="1"/>
</dbReference>
<keyword evidence="7 9" id="KW-0808">Transferase</keyword>
<dbReference type="EMBL" id="JARGDL010000004">
    <property type="protein sequence ID" value="MDF1611465.1"/>
    <property type="molecule type" value="Genomic_DNA"/>
</dbReference>
<dbReference type="SUPFAM" id="SSF54675">
    <property type="entry name" value="Nicotinate/Quinolinate PRTase N-terminal domain-like"/>
    <property type="match status" value="1"/>
</dbReference>
<proteinExistence type="inferred from homology"/>
<dbReference type="EC" id="6.3.4.21" evidence="3 9"/>
<evidence type="ECO:0000256" key="5">
    <source>
        <dbReference type="ARBA" id="ARBA00022598"/>
    </source>
</evidence>
<dbReference type="Pfam" id="PF17767">
    <property type="entry name" value="NAPRTase_N"/>
    <property type="match status" value="1"/>
</dbReference>
<dbReference type="SUPFAM" id="SSF51690">
    <property type="entry name" value="Nicotinate/Quinolinate PRTase C-terminal domain-like"/>
    <property type="match status" value="1"/>
</dbReference>
<dbReference type="AlphaFoldDB" id="A0AAE3NZI1"/>
<comment type="PTM">
    <text evidence="9">Transiently phosphorylated on a His residue during the reaction cycle. Phosphorylation strongly increases the affinity for substrates and increases the rate of nicotinate D-ribonucleotide production. Dephosphorylation regenerates the low-affinity form of the enzyme, leading to product release.</text>
</comment>
<dbReference type="Gene3D" id="3.20.140.10">
    <property type="entry name" value="nicotinate phosphoribosyltransferase"/>
    <property type="match status" value="1"/>
</dbReference>
<dbReference type="InterPro" id="IPR036068">
    <property type="entry name" value="Nicotinate_pribotase-like_C"/>
</dbReference>
<feature type="domain" description="Nicotinate phosphoribosyltransferase C-terminal" evidence="12">
    <location>
        <begin position="395"/>
        <end position="503"/>
    </location>
</feature>
<evidence type="ECO:0000256" key="8">
    <source>
        <dbReference type="ARBA" id="ARBA00048668"/>
    </source>
</evidence>
<feature type="domain" description="Nicotinate/nicotinamide phosphoribosyltransferase" evidence="10">
    <location>
        <begin position="170"/>
        <end position="378"/>
    </location>
</feature>
<comment type="similarity">
    <text evidence="2 9">Belongs to the NAPRTase family.</text>
</comment>
<dbReference type="Gene3D" id="3.20.20.70">
    <property type="entry name" value="Aldolase class I"/>
    <property type="match status" value="1"/>
</dbReference>
<dbReference type="PIRSF" id="PIRSF000484">
    <property type="entry name" value="NAPRT"/>
    <property type="match status" value="1"/>
</dbReference>
<dbReference type="InterPro" id="IPR007229">
    <property type="entry name" value="Nic_PRibTrfase-Fam"/>
</dbReference>
<evidence type="ECO:0000256" key="9">
    <source>
        <dbReference type="RuleBase" id="RU365100"/>
    </source>
</evidence>
<dbReference type="GO" id="GO:0034355">
    <property type="term" value="P:NAD+ biosynthetic process via the salvage pathway"/>
    <property type="evidence" value="ECO:0007669"/>
    <property type="project" value="TreeGrafter"/>
</dbReference>
<keyword evidence="13" id="KW-0328">Glycosyltransferase</keyword>
<dbReference type="InterPro" id="IPR041525">
    <property type="entry name" value="N/Namide_PRibTrfase"/>
</dbReference>
<dbReference type="RefSeq" id="WP_321535232.1">
    <property type="nucleotide sequence ID" value="NZ_JARGDL010000004.1"/>
</dbReference>
<organism evidence="13 14">
    <name type="scientific">Stygiobacter electus</name>
    <dbReference type="NCBI Taxonomy" id="3032292"/>
    <lineage>
        <taxon>Bacteria</taxon>
        <taxon>Pseudomonadati</taxon>
        <taxon>Ignavibacteriota</taxon>
        <taxon>Ignavibacteria</taxon>
        <taxon>Ignavibacteriales</taxon>
        <taxon>Melioribacteraceae</taxon>
        <taxon>Stygiobacter</taxon>
    </lineage>
</organism>
<evidence type="ECO:0000256" key="1">
    <source>
        <dbReference type="ARBA" id="ARBA00004952"/>
    </source>
</evidence>
<evidence type="ECO:0000256" key="6">
    <source>
        <dbReference type="ARBA" id="ARBA00022642"/>
    </source>
</evidence>
<accession>A0AAE3NZI1</accession>
<dbReference type="InterPro" id="IPR041619">
    <property type="entry name" value="NAPRTase_C"/>
</dbReference>
<evidence type="ECO:0000259" key="11">
    <source>
        <dbReference type="Pfam" id="PF17767"/>
    </source>
</evidence>
<reference evidence="13" key="1">
    <citation type="submission" date="2023-03" db="EMBL/GenBank/DDBJ databases">
        <title>Stygiobacter electus gen. nov., sp. nov., facultatively anaerobic thermotolerant bacterium of the class Ignavibacteria from a well of Yessentuki mineral water deposit.</title>
        <authorList>
            <person name="Podosokorskaya O.A."/>
            <person name="Elcheninov A.G."/>
            <person name="Petrova N.F."/>
            <person name="Zavarzina D.G."/>
            <person name="Kublanov I.V."/>
            <person name="Merkel A.Y."/>
        </authorList>
    </citation>
    <scope>NUCLEOTIDE SEQUENCE</scope>
    <source>
        <strain evidence="13">09-Me</strain>
    </source>
</reference>
<keyword evidence="4" id="KW-0597">Phosphoprotein</keyword>
<comment type="function">
    <text evidence="9">Catalyzes the first step in the biosynthesis of NAD from nicotinic acid, the ATP-dependent synthesis of beta-nicotinate D-ribonucleotide from nicotinate and 5-phospho-D-ribose 1-phosphate.</text>
</comment>
<evidence type="ECO:0000313" key="13">
    <source>
        <dbReference type="EMBL" id="MDF1611465.1"/>
    </source>
</evidence>
<evidence type="ECO:0000256" key="4">
    <source>
        <dbReference type="ARBA" id="ARBA00022553"/>
    </source>
</evidence>
<dbReference type="PANTHER" id="PTHR11098:SF1">
    <property type="entry name" value="NICOTINATE PHOSPHORIBOSYLTRANSFERASE"/>
    <property type="match status" value="1"/>
</dbReference>
<evidence type="ECO:0000313" key="14">
    <source>
        <dbReference type="Proteomes" id="UP001221302"/>
    </source>
</evidence>
<keyword evidence="14" id="KW-1185">Reference proteome</keyword>